<organism evidence="18 19">
    <name type="scientific">Acetoanaerobium noterae</name>
    <dbReference type="NCBI Taxonomy" id="745369"/>
    <lineage>
        <taxon>Bacteria</taxon>
        <taxon>Bacillati</taxon>
        <taxon>Bacillota</taxon>
        <taxon>Clostridia</taxon>
        <taxon>Peptostreptococcales</taxon>
        <taxon>Filifactoraceae</taxon>
        <taxon>Acetoanaerobium</taxon>
    </lineage>
</organism>
<evidence type="ECO:0000256" key="13">
    <source>
        <dbReference type="ARBA" id="ARBA00034005"/>
    </source>
</evidence>
<evidence type="ECO:0000256" key="11">
    <source>
        <dbReference type="ARBA" id="ARBA00023204"/>
    </source>
</evidence>
<dbReference type="HAMAP" id="MF_01588">
    <property type="entry name" value="DNA_ligase_A"/>
    <property type="match status" value="1"/>
</dbReference>
<dbReference type="SUPFAM" id="SSF50249">
    <property type="entry name" value="Nucleic acid-binding proteins"/>
    <property type="match status" value="1"/>
</dbReference>
<evidence type="ECO:0000256" key="9">
    <source>
        <dbReference type="ARBA" id="ARBA00022842"/>
    </source>
</evidence>
<dbReference type="FunFam" id="3.30.470.30:FF:000001">
    <property type="entry name" value="DNA ligase"/>
    <property type="match status" value="1"/>
</dbReference>
<dbReference type="InterPro" id="IPR003583">
    <property type="entry name" value="Hlx-hairpin-Hlx_DNA-bd_motif"/>
</dbReference>
<dbReference type="Gene3D" id="6.20.10.30">
    <property type="match status" value="1"/>
</dbReference>
<dbReference type="Pfam" id="PF03119">
    <property type="entry name" value="DNA_ligase_ZBD"/>
    <property type="match status" value="1"/>
</dbReference>
<dbReference type="PANTHER" id="PTHR23389">
    <property type="entry name" value="CHROMOSOME TRANSMISSION FIDELITY FACTOR 18"/>
    <property type="match status" value="1"/>
</dbReference>
<dbReference type="EMBL" id="FUYN01000003">
    <property type="protein sequence ID" value="SKB49720.1"/>
    <property type="molecule type" value="Genomic_DNA"/>
</dbReference>
<dbReference type="FunFam" id="1.10.150.20:FF:000006">
    <property type="entry name" value="DNA ligase"/>
    <property type="match status" value="1"/>
</dbReference>
<proteinExistence type="inferred from homology"/>
<dbReference type="Proteomes" id="UP000243406">
    <property type="component" value="Unassembled WGS sequence"/>
</dbReference>
<dbReference type="CDD" id="cd17748">
    <property type="entry name" value="BRCT_DNA_ligase_like"/>
    <property type="match status" value="1"/>
</dbReference>
<dbReference type="SMART" id="SM00292">
    <property type="entry name" value="BRCT"/>
    <property type="match status" value="1"/>
</dbReference>
<keyword evidence="4 15" id="KW-0436">Ligase</keyword>
<evidence type="ECO:0000256" key="6">
    <source>
        <dbReference type="ARBA" id="ARBA00022723"/>
    </source>
</evidence>
<dbReference type="Gene3D" id="3.40.50.10190">
    <property type="entry name" value="BRCT domain"/>
    <property type="match status" value="1"/>
</dbReference>
<dbReference type="EC" id="6.5.1.2" evidence="2 15"/>
<evidence type="ECO:0000256" key="1">
    <source>
        <dbReference type="ARBA" id="ARBA00004067"/>
    </source>
</evidence>
<feature type="binding site" evidence="15">
    <location>
        <position position="425"/>
    </location>
    <ligand>
        <name>Zn(2+)</name>
        <dbReference type="ChEBI" id="CHEBI:29105"/>
    </ligand>
</feature>
<evidence type="ECO:0000259" key="17">
    <source>
        <dbReference type="PROSITE" id="PS50172"/>
    </source>
</evidence>
<evidence type="ECO:0000256" key="12">
    <source>
        <dbReference type="ARBA" id="ARBA00023211"/>
    </source>
</evidence>
<name>A0A1T5BSA2_9FIRM</name>
<evidence type="ECO:0000256" key="3">
    <source>
        <dbReference type="ARBA" id="ARBA00013308"/>
    </source>
</evidence>
<feature type="binding site" evidence="15">
    <location>
        <position position="430"/>
    </location>
    <ligand>
        <name>Zn(2+)</name>
        <dbReference type="ChEBI" id="CHEBI:29105"/>
    </ligand>
</feature>
<dbReference type="InterPro" id="IPR012340">
    <property type="entry name" value="NA-bd_OB-fold"/>
</dbReference>
<dbReference type="InterPro" id="IPR013840">
    <property type="entry name" value="DNAligase_N"/>
</dbReference>
<comment type="function">
    <text evidence="1 15">DNA ligase that catalyzes the formation of phosphodiester linkages between 5'-phosphoryl and 3'-hydroxyl groups in double-stranded DNA using NAD as a coenzyme and as the energy source for the reaction. It is essential for DNA replication and repair of damaged DNA.</text>
</comment>
<dbReference type="GO" id="GO:0006260">
    <property type="term" value="P:DNA replication"/>
    <property type="evidence" value="ECO:0007669"/>
    <property type="project" value="UniProtKB-KW"/>
</dbReference>
<keyword evidence="12 15" id="KW-0464">Manganese</keyword>
<keyword evidence="8 15" id="KW-0862">Zinc</keyword>
<keyword evidence="9 15" id="KW-0460">Magnesium</keyword>
<evidence type="ECO:0000256" key="7">
    <source>
        <dbReference type="ARBA" id="ARBA00022763"/>
    </source>
</evidence>
<dbReference type="Pfam" id="PF14520">
    <property type="entry name" value="HHH_5"/>
    <property type="match status" value="1"/>
</dbReference>
<evidence type="ECO:0000256" key="16">
    <source>
        <dbReference type="RuleBase" id="RU000618"/>
    </source>
</evidence>
<dbReference type="Gene3D" id="2.40.50.140">
    <property type="entry name" value="Nucleic acid-binding proteins"/>
    <property type="match status" value="1"/>
</dbReference>
<dbReference type="GO" id="GO:0003677">
    <property type="term" value="F:DNA binding"/>
    <property type="evidence" value="ECO:0007669"/>
    <property type="project" value="InterPro"/>
</dbReference>
<dbReference type="PROSITE" id="PS50172">
    <property type="entry name" value="BRCT"/>
    <property type="match status" value="1"/>
</dbReference>
<gene>
    <name evidence="15" type="primary">ligA</name>
    <name evidence="18" type="ORF">SAMN02745120_1817</name>
</gene>
<dbReference type="Gene3D" id="1.10.287.610">
    <property type="entry name" value="Helix hairpin bin"/>
    <property type="match status" value="1"/>
</dbReference>
<dbReference type="InterPro" id="IPR001357">
    <property type="entry name" value="BRCT_dom"/>
</dbReference>
<protein>
    <recommendedName>
        <fullName evidence="3 15">DNA ligase</fullName>
        <ecNumber evidence="2 15">6.5.1.2</ecNumber>
    </recommendedName>
    <alternativeName>
        <fullName evidence="15">Polydeoxyribonucleotide synthase [NAD(+)]</fullName>
    </alternativeName>
</protein>
<evidence type="ECO:0000256" key="10">
    <source>
        <dbReference type="ARBA" id="ARBA00023027"/>
    </source>
</evidence>
<accession>A0A1T5BSA2</accession>
<dbReference type="OrthoDB" id="9759736at2"/>
<sequence length="683" mass="76739">MAESINEKDIYNKINELREHIEHHSILYYVQDSPEISDADFDMLMKELIALEEKYPEYITEDSPTQRIGGEALSKFDQVRHSVQMMSLSNAFSKQDLLDFDSRVRQMIPKPEYVLEFKIDGLSVALTYEKGKFKVGATRGDGVVGEDVTKNLKTIKSIPMKLKEEVSLVVRGEVYIPKEKFKELNLQQEENGLALFANPRNAAAGSLRQLDSNITAKRPLDIFIFNLQEIIDKDIYTHSEALEYLKALGLKVSPMRNVYSSMEAVWDEISVWHDKRHELDFEIDGIVIKVNDLAQRAMLGETAKAPRWAIAYKFPAERQLTQIEDIIVQVGRTGTITPTAILTPVRIAGSTVSRATLHNEDFIKAKDIKIKDWAYIQKAGDIIPEVYEVDKSKRTGLECEFKMPETCPECHTPTVRVEGEAALKCPNITCPAQIKRGIIHFVSKSAMDIDKLGEAIVIQLYEAGLIRDMADIYYLNPDEVLALPRMGLKSVSNLMKSIEESKTAGLDRLLIGLGIRYIGTKAAKTLAAVYSDIEQIKLASVEELLQIDEIGEKMAQSIFQFFKVEENLNLIERLKLAGVSMSVDKKNSQQKPIFEGMKFVLTGTLETLKRDEAAVLIEERLGKTSSSVSKNTTAVIAGEEAGSKLDKAIALGVAVINEEVFKKLLELETKEEVLAKLLESQER</sequence>
<dbReference type="Pfam" id="PF12826">
    <property type="entry name" value="HHH_2"/>
    <property type="match status" value="1"/>
</dbReference>
<dbReference type="SUPFAM" id="SSF56091">
    <property type="entry name" value="DNA ligase/mRNA capping enzyme, catalytic domain"/>
    <property type="match status" value="1"/>
</dbReference>
<comment type="catalytic activity">
    <reaction evidence="13 15 16">
        <text>NAD(+) + (deoxyribonucleotide)n-3'-hydroxyl + 5'-phospho-(deoxyribonucleotide)m = (deoxyribonucleotide)n+m + AMP + beta-nicotinamide D-nucleotide.</text>
        <dbReference type="EC" id="6.5.1.2"/>
    </reaction>
</comment>
<dbReference type="NCBIfam" id="TIGR00575">
    <property type="entry name" value="dnlj"/>
    <property type="match status" value="1"/>
</dbReference>
<feature type="binding site" evidence="15">
    <location>
        <position position="313"/>
    </location>
    <ligand>
        <name>NAD(+)</name>
        <dbReference type="ChEBI" id="CHEBI:57540"/>
    </ligand>
</feature>
<dbReference type="InterPro" id="IPR036420">
    <property type="entry name" value="BRCT_dom_sf"/>
</dbReference>
<dbReference type="SMART" id="SM00278">
    <property type="entry name" value="HhH1"/>
    <property type="match status" value="3"/>
</dbReference>
<evidence type="ECO:0000256" key="5">
    <source>
        <dbReference type="ARBA" id="ARBA00022705"/>
    </source>
</evidence>
<feature type="binding site" evidence="15">
    <location>
        <begin position="38"/>
        <end position="42"/>
    </location>
    <ligand>
        <name>NAD(+)</name>
        <dbReference type="ChEBI" id="CHEBI:57540"/>
    </ligand>
</feature>
<evidence type="ECO:0000256" key="4">
    <source>
        <dbReference type="ARBA" id="ARBA00022598"/>
    </source>
</evidence>
<keyword evidence="19" id="KW-1185">Reference proteome</keyword>
<dbReference type="InterPro" id="IPR010994">
    <property type="entry name" value="RuvA_2-like"/>
</dbReference>
<dbReference type="FunFam" id="1.10.150.20:FF:000007">
    <property type="entry name" value="DNA ligase"/>
    <property type="match status" value="1"/>
</dbReference>
<dbReference type="SUPFAM" id="SSF47781">
    <property type="entry name" value="RuvA domain 2-like"/>
    <property type="match status" value="1"/>
</dbReference>
<reference evidence="19" key="1">
    <citation type="submission" date="2017-02" db="EMBL/GenBank/DDBJ databases">
        <authorList>
            <person name="Varghese N."/>
            <person name="Submissions S."/>
        </authorList>
    </citation>
    <scope>NUCLEOTIDE SEQUENCE [LARGE SCALE GENOMIC DNA]</scope>
    <source>
        <strain evidence="19">ATCC 35199</strain>
    </source>
</reference>
<dbReference type="PANTHER" id="PTHR23389:SF9">
    <property type="entry name" value="DNA LIGASE"/>
    <property type="match status" value="1"/>
</dbReference>
<dbReference type="FunFam" id="1.10.287.610:FF:000002">
    <property type="entry name" value="DNA ligase"/>
    <property type="match status" value="1"/>
</dbReference>
<dbReference type="SUPFAM" id="SSF52113">
    <property type="entry name" value="BRCT domain"/>
    <property type="match status" value="1"/>
</dbReference>
<dbReference type="InterPro" id="IPR041663">
    <property type="entry name" value="DisA/LigA_HHH"/>
</dbReference>
<evidence type="ECO:0000256" key="8">
    <source>
        <dbReference type="ARBA" id="ARBA00022833"/>
    </source>
</evidence>
<dbReference type="Pfam" id="PF00533">
    <property type="entry name" value="BRCT"/>
    <property type="match status" value="1"/>
</dbReference>
<dbReference type="Gene3D" id="3.30.470.30">
    <property type="entry name" value="DNA ligase/mRNA capping enzyme"/>
    <property type="match status" value="1"/>
</dbReference>
<keyword evidence="10 15" id="KW-0520">NAD</keyword>
<dbReference type="PIRSF" id="PIRSF001604">
    <property type="entry name" value="LigA"/>
    <property type="match status" value="1"/>
</dbReference>
<dbReference type="SMART" id="SM00532">
    <property type="entry name" value="LIGANc"/>
    <property type="match status" value="1"/>
</dbReference>
<feature type="binding site" evidence="15">
    <location>
        <position position="410"/>
    </location>
    <ligand>
        <name>Zn(2+)</name>
        <dbReference type="ChEBI" id="CHEBI:29105"/>
    </ligand>
</feature>
<feature type="binding site" evidence="15">
    <location>
        <position position="289"/>
    </location>
    <ligand>
        <name>NAD(+)</name>
        <dbReference type="ChEBI" id="CHEBI:57540"/>
    </ligand>
</feature>
<dbReference type="InterPro" id="IPR004149">
    <property type="entry name" value="Znf_DNAligase_C4"/>
</dbReference>
<dbReference type="InterPro" id="IPR013839">
    <property type="entry name" value="DNAligase_adenylation"/>
</dbReference>
<dbReference type="CDD" id="cd00114">
    <property type="entry name" value="LIGANc"/>
    <property type="match status" value="1"/>
</dbReference>
<dbReference type="InterPro" id="IPR018239">
    <property type="entry name" value="DNA_ligase_AS"/>
</dbReference>
<feature type="active site" description="N6-AMP-lysine intermediate" evidence="15">
    <location>
        <position position="118"/>
    </location>
</feature>
<evidence type="ECO:0000313" key="18">
    <source>
        <dbReference type="EMBL" id="SKB49720.1"/>
    </source>
</evidence>
<dbReference type="Pfam" id="PF22745">
    <property type="entry name" value="Nlig-Ia"/>
    <property type="match status" value="1"/>
</dbReference>
<dbReference type="NCBIfam" id="NF005932">
    <property type="entry name" value="PRK07956.1"/>
    <property type="match status" value="1"/>
</dbReference>
<dbReference type="FunFam" id="2.40.50.140:FF:000012">
    <property type="entry name" value="DNA ligase"/>
    <property type="match status" value="1"/>
</dbReference>
<dbReference type="InterPro" id="IPR001679">
    <property type="entry name" value="DNA_ligase"/>
</dbReference>
<keyword evidence="6 15" id="KW-0479">Metal-binding</keyword>
<dbReference type="AlphaFoldDB" id="A0A1T5BSA2"/>
<dbReference type="RefSeq" id="WP_079589640.1">
    <property type="nucleotide sequence ID" value="NZ_FUYN01000003.1"/>
</dbReference>
<feature type="binding site" evidence="15">
    <location>
        <begin position="87"/>
        <end position="88"/>
    </location>
    <ligand>
        <name>NAD(+)</name>
        <dbReference type="ChEBI" id="CHEBI:57540"/>
    </ligand>
</feature>
<keyword evidence="11 15" id="KW-0234">DNA repair</keyword>
<dbReference type="InterPro" id="IPR033136">
    <property type="entry name" value="DNA_ligase_CS"/>
</dbReference>
<dbReference type="Gene3D" id="1.10.150.20">
    <property type="entry name" value="5' to 3' exonuclease, C-terminal subdomain"/>
    <property type="match status" value="2"/>
</dbReference>
<dbReference type="Pfam" id="PF01653">
    <property type="entry name" value="DNA_ligase_aden"/>
    <property type="match status" value="1"/>
</dbReference>
<evidence type="ECO:0000256" key="14">
    <source>
        <dbReference type="ARBA" id="ARBA00060881"/>
    </source>
</evidence>
<dbReference type="GO" id="GO:0006281">
    <property type="term" value="P:DNA repair"/>
    <property type="evidence" value="ECO:0007669"/>
    <property type="project" value="UniProtKB-KW"/>
</dbReference>
<evidence type="ECO:0000256" key="2">
    <source>
        <dbReference type="ARBA" id="ARBA00012722"/>
    </source>
</evidence>
<feature type="binding site" evidence="15">
    <location>
        <position position="116"/>
    </location>
    <ligand>
        <name>NAD(+)</name>
        <dbReference type="ChEBI" id="CHEBI:57540"/>
    </ligand>
</feature>
<dbReference type="GO" id="GO:0005829">
    <property type="term" value="C:cytosol"/>
    <property type="evidence" value="ECO:0007669"/>
    <property type="project" value="TreeGrafter"/>
</dbReference>
<keyword evidence="7 15" id="KW-0227">DNA damage</keyword>
<dbReference type="PROSITE" id="PS01055">
    <property type="entry name" value="DNA_LIGASE_N1"/>
    <property type="match status" value="1"/>
</dbReference>
<dbReference type="InterPro" id="IPR004150">
    <property type="entry name" value="NAD_DNA_ligase_OB"/>
</dbReference>
<evidence type="ECO:0000313" key="19">
    <source>
        <dbReference type="Proteomes" id="UP000243406"/>
    </source>
</evidence>
<feature type="binding site" evidence="15">
    <location>
        <position position="139"/>
    </location>
    <ligand>
        <name>NAD(+)</name>
        <dbReference type="ChEBI" id="CHEBI:57540"/>
    </ligand>
</feature>
<dbReference type="GO" id="GO:0046872">
    <property type="term" value="F:metal ion binding"/>
    <property type="evidence" value="ECO:0007669"/>
    <property type="project" value="UniProtKB-KW"/>
</dbReference>
<dbReference type="GO" id="GO:0003911">
    <property type="term" value="F:DNA ligase (NAD+) activity"/>
    <property type="evidence" value="ECO:0007669"/>
    <property type="project" value="UniProtKB-UniRule"/>
</dbReference>
<keyword evidence="5 15" id="KW-0235">DNA replication</keyword>
<feature type="domain" description="BRCT" evidence="17">
    <location>
        <begin position="589"/>
        <end position="659"/>
    </location>
</feature>
<feature type="binding site" evidence="15">
    <location>
        <position position="407"/>
    </location>
    <ligand>
        <name>Zn(2+)</name>
        <dbReference type="ChEBI" id="CHEBI:29105"/>
    </ligand>
</feature>
<feature type="binding site" evidence="15">
    <location>
        <position position="173"/>
    </location>
    <ligand>
        <name>NAD(+)</name>
        <dbReference type="ChEBI" id="CHEBI:57540"/>
    </ligand>
</feature>
<dbReference type="Pfam" id="PF03120">
    <property type="entry name" value="OB_DNA_ligase"/>
    <property type="match status" value="1"/>
</dbReference>
<comment type="cofactor">
    <cofactor evidence="15">
        <name>Mg(2+)</name>
        <dbReference type="ChEBI" id="CHEBI:18420"/>
    </cofactor>
    <cofactor evidence="15">
        <name>Mn(2+)</name>
        <dbReference type="ChEBI" id="CHEBI:29035"/>
    </cofactor>
</comment>
<comment type="similarity">
    <text evidence="14 15">Belongs to the NAD-dependent DNA ligase family. LigA subfamily.</text>
</comment>
<evidence type="ECO:0000256" key="15">
    <source>
        <dbReference type="HAMAP-Rule" id="MF_01588"/>
    </source>
</evidence>
<dbReference type="PROSITE" id="PS01056">
    <property type="entry name" value="DNA_LIGASE_N2"/>
    <property type="match status" value="1"/>
</dbReference>